<keyword evidence="7" id="KW-0812">Transmembrane</keyword>
<keyword evidence="5" id="KW-0597">Phosphoprotein</keyword>
<dbReference type="SMART" id="SM00387">
    <property type="entry name" value="HATPase_c"/>
    <property type="match status" value="1"/>
</dbReference>
<dbReference type="GO" id="GO:0016036">
    <property type="term" value="P:cellular response to phosphate starvation"/>
    <property type="evidence" value="ECO:0007669"/>
    <property type="project" value="TreeGrafter"/>
</dbReference>
<dbReference type="GO" id="GO:0000155">
    <property type="term" value="F:phosphorelay sensor kinase activity"/>
    <property type="evidence" value="ECO:0007669"/>
    <property type="project" value="InterPro"/>
</dbReference>
<dbReference type="Pfam" id="PF00512">
    <property type="entry name" value="HisKA"/>
    <property type="match status" value="1"/>
</dbReference>
<evidence type="ECO:0000256" key="1">
    <source>
        <dbReference type="ARBA" id="ARBA00000085"/>
    </source>
</evidence>
<dbReference type="GO" id="GO:0004721">
    <property type="term" value="F:phosphoprotein phosphatase activity"/>
    <property type="evidence" value="ECO:0007669"/>
    <property type="project" value="TreeGrafter"/>
</dbReference>
<dbReference type="PROSITE" id="PS50109">
    <property type="entry name" value="HIS_KIN"/>
    <property type="match status" value="1"/>
</dbReference>
<name>A0A3E3I2J0_9FIRM</name>
<dbReference type="EMBL" id="QVLV01000010">
    <property type="protein sequence ID" value="RGE58870.1"/>
    <property type="molecule type" value="Genomic_DNA"/>
</dbReference>
<dbReference type="InterPro" id="IPR036097">
    <property type="entry name" value="HisK_dim/P_sf"/>
</dbReference>
<dbReference type="SUPFAM" id="SSF55874">
    <property type="entry name" value="ATPase domain of HSP90 chaperone/DNA topoisomerase II/histidine kinase"/>
    <property type="match status" value="1"/>
</dbReference>
<evidence type="ECO:0000256" key="2">
    <source>
        <dbReference type="ARBA" id="ARBA00004651"/>
    </source>
</evidence>
<dbReference type="PANTHER" id="PTHR45453:SF2">
    <property type="entry name" value="HISTIDINE KINASE"/>
    <property type="match status" value="1"/>
</dbReference>
<dbReference type="InterPro" id="IPR003594">
    <property type="entry name" value="HATPase_dom"/>
</dbReference>
<evidence type="ECO:0000256" key="4">
    <source>
        <dbReference type="ARBA" id="ARBA00022475"/>
    </source>
</evidence>
<evidence type="ECO:0000313" key="15">
    <source>
        <dbReference type="Proteomes" id="UP000260812"/>
    </source>
</evidence>
<dbReference type="PANTHER" id="PTHR45453">
    <property type="entry name" value="PHOSPHATE REGULON SENSOR PROTEIN PHOR"/>
    <property type="match status" value="1"/>
</dbReference>
<feature type="domain" description="Histidine kinase" evidence="12">
    <location>
        <begin position="144"/>
        <end position="359"/>
    </location>
</feature>
<evidence type="ECO:0000256" key="7">
    <source>
        <dbReference type="ARBA" id="ARBA00022692"/>
    </source>
</evidence>
<evidence type="ECO:0000256" key="9">
    <source>
        <dbReference type="ARBA" id="ARBA00022989"/>
    </source>
</evidence>
<evidence type="ECO:0000256" key="11">
    <source>
        <dbReference type="ARBA" id="ARBA00023136"/>
    </source>
</evidence>
<dbReference type="InterPro" id="IPR003661">
    <property type="entry name" value="HisK_dim/P_dom"/>
</dbReference>
<evidence type="ECO:0000256" key="3">
    <source>
        <dbReference type="ARBA" id="ARBA00012438"/>
    </source>
</evidence>
<keyword evidence="15" id="KW-1185">Reference proteome</keyword>
<accession>A0A3E3I2J0</accession>
<dbReference type="InterPro" id="IPR004358">
    <property type="entry name" value="Sig_transdc_His_kin-like_C"/>
</dbReference>
<dbReference type="EMBL" id="QVLU01000016">
    <property type="protein sequence ID" value="RGE69369.1"/>
    <property type="molecule type" value="Genomic_DNA"/>
</dbReference>
<keyword evidence="6" id="KW-0808">Transferase</keyword>
<evidence type="ECO:0000313" key="13">
    <source>
        <dbReference type="EMBL" id="RGE58870.1"/>
    </source>
</evidence>
<keyword evidence="8 13" id="KW-0418">Kinase</keyword>
<dbReference type="OrthoDB" id="9780718at2"/>
<protein>
    <recommendedName>
        <fullName evidence="3">histidine kinase</fullName>
        <ecNumber evidence="3">2.7.13.3</ecNumber>
    </recommendedName>
</protein>
<evidence type="ECO:0000256" key="6">
    <source>
        <dbReference type="ARBA" id="ARBA00022679"/>
    </source>
</evidence>
<comment type="caution">
    <text evidence="13">The sequence shown here is derived from an EMBL/GenBank/DDBJ whole genome shotgun (WGS) entry which is preliminary data.</text>
</comment>
<comment type="catalytic activity">
    <reaction evidence="1">
        <text>ATP + protein L-histidine = ADP + protein N-phospho-L-histidine.</text>
        <dbReference type="EC" id="2.7.13.3"/>
    </reaction>
</comment>
<proteinExistence type="predicted"/>
<evidence type="ECO:0000313" key="14">
    <source>
        <dbReference type="EMBL" id="RGE69369.1"/>
    </source>
</evidence>
<dbReference type="Gene3D" id="3.30.565.10">
    <property type="entry name" value="Histidine kinase-like ATPase, C-terminal domain"/>
    <property type="match status" value="1"/>
</dbReference>
<dbReference type="SMART" id="SM00388">
    <property type="entry name" value="HisKA"/>
    <property type="match status" value="1"/>
</dbReference>
<dbReference type="Proteomes" id="UP000260812">
    <property type="component" value="Unassembled WGS sequence"/>
</dbReference>
<keyword evidence="9" id="KW-1133">Transmembrane helix</keyword>
<evidence type="ECO:0000313" key="16">
    <source>
        <dbReference type="Proteomes" id="UP000261166"/>
    </source>
</evidence>
<dbReference type="Gene3D" id="1.10.287.130">
    <property type="match status" value="1"/>
</dbReference>
<dbReference type="Proteomes" id="UP000261166">
    <property type="component" value="Unassembled WGS sequence"/>
</dbReference>
<dbReference type="InterPro" id="IPR005467">
    <property type="entry name" value="His_kinase_dom"/>
</dbReference>
<keyword evidence="10" id="KW-0902">Two-component regulatory system</keyword>
<comment type="subcellular location">
    <subcellularLocation>
        <location evidence="2">Cell membrane</location>
        <topology evidence="2">Multi-pass membrane protein</topology>
    </subcellularLocation>
</comment>
<dbReference type="PRINTS" id="PR00344">
    <property type="entry name" value="BCTRLSENSOR"/>
</dbReference>
<dbReference type="GO" id="GO:0005886">
    <property type="term" value="C:plasma membrane"/>
    <property type="evidence" value="ECO:0007669"/>
    <property type="project" value="UniProtKB-SubCell"/>
</dbReference>
<keyword evidence="11" id="KW-0472">Membrane</keyword>
<organism evidence="13 15">
    <name type="scientific">Eisenbergiella massiliensis</name>
    <dbReference type="NCBI Taxonomy" id="1720294"/>
    <lineage>
        <taxon>Bacteria</taxon>
        <taxon>Bacillati</taxon>
        <taxon>Bacillota</taxon>
        <taxon>Clostridia</taxon>
        <taxon>Lachnospirales</taxon>
        <taxon>Lachnospiraceae</taxon>
        <taxon>Eisenbergiella</taxon>
    </lineage>
</organism>
<dbReference type="InterPro" id="IPR036890">
    <property type="entry name" value="HATPase_C_sf"/>
</dbReference>
<keyword evidence="4" id="KW-1003">Cell membrane</keyword>
<reference evidence="13 16" key="1">
    <citation type="submission" date="2018-08" db="EMBL/GenBank/DDBJ databases">
        <title>A genome reference for cultivated species of the human gut microbiota.</title>
        <authorList>
            <person name="Zou Y."/>
            <person name="Xue W."/>
            <person name="Luo G."/>
        </authorList>
    </citation>
    <scope>NUCLEOTIDE SEQUENCE [LARGE SCALE GENOMIC DNA]</scope>
    <source>
        <strain evidence="14 16">AF26-4BH</strain>
        <strain evidence="13">TF05-5AC</strain>
    </source>
</reference>
<evidence type="ECO:0000256" key="10">
    <source>
        <dbReference type="ARBA" id="ARBA00023012"/>
    </source>
</evidence>
<dbReference type="Pfam" id="PF02518">
    <property type="entry name" value="HATPase_c"/>
    <property type="match status" value="1"/>
</dbReference>
<dbReference type="EC" id="2.7.13.3" evidence="3"/>
<dbReference type="InterPro" id="IPR050351">
    <property type="entry name" value="BphY/WalK/GraS-like"/>
</dbReference>
<dbReference type="SUPFAM" id="SSF47384">
    <property type="entry name" value="Homodimeric domain of signal transducing histidine kinase"/>
    <property type="match status" value="1"/>
</dbReference>
<evidence type="ECO:0000259" key="12">
    <source>
        <dbReference type="PROSITE" id="PS50109"/>
    </source>
</evidence>
<dbReference type="AlphaFoldDB" id="A0A3E3I2J0"/>
<gene>
    <name evidence="14" type="ORF">DWY69_17110</name>
    <name evidence="13" type="ORF">DXC51_15830</name>
</gene>
<evidence type="ECO:0000256" key="5">
    <source>
        <dbReference type="ARBA" id="ARBA00022553"/>
    </source>
</evidence>
<evidence type="ECO:0000256" key="8">
    <source>
        <dbReference type="ARBA" id="ARBA00022777"/>
    </source>
</evidence>
<dbReference type="CDD" id="cd00082">
    <property type="entry name" value="HisKA"/>
    <property type="match status" value="1"/>
</dbReference>
<sequence>MGGRMKKRDIREGAWKTEGIDLNIKRILAGQAVLSCLFLFLLLTAPSGALWWGIFYCLAECAVVYSGFAWLSGCVNRALHTASDCVQRLIDGIPESDGAAAFFSQEDTVTGKLQTQIYKLYDIMKAHEEQELALKNQLSGLVADLVHQMNTPLTNIRMYCDFLQMPDLSAENKNHFLSNISRQAEKLGWFGEGFEKATRLETDIITLTPVEQELLPIILEAANQASPRAEAKGREIRLEGDRGIRVCVDGKWTLEAVFNLLDNAVKYGAQGSDILIRMSACELYACIEVCSEGNRIPEAERNTVFQRFYRGKQAAMLQEGVGLGLFLTRKIISDQGGYVSIDNYGENGNSFRIFVRRSGNGPGTEEEGGIARSVDAAGAL</sequence>